<dbReference type="Proteomes" id="UP000008385">
    <property type="component" value="Chromosome"/>
</dbReference>
<reference evidence="1 2" key="2">
    <citation type="journal article" date="2011" name="PLoS ONE">
        <title>The Cyst-Dividing Bacterium Ramlibacter tataouinensis TTB310 Genome Reveals a Well-Stocked Toolbox for Adaptation to a Desert Environment.</title>
        <authorList>
            <person name="De Luca G."/>
            <person name="Barakat M."/>
            <person name="Ortet P."/>
            <person name="Fochesato S."/>
            <person name="Jourlin-Castelli C."/>
            <person name="Ansaldi M."/>
            <person name="Py B."/>
            <person name="Fichant G."/>
            <person name="Coutinho P.M."/>
            <person name="Voulhoux R."/>
            <person name="Bastien O."/>
            <person name="Marechal E."/>
            <person name="Henrissat B."/>
            <person name="Quentin Y."/>
            <person name="Noirot P."/>
            <person name="Filloux A."/>
            <person name="Mejean V."/>
            <person name="Dubow M.S."/>
            <person name="Barras F."/>
            <person name="Barbe V."/>
            <person name="Weissenbach J."/>
            <person name="Mihalcescu I."/>
            <person name="Vermeglio A."/>
            <person name="Achouak W."/>
            <person name="Heulin T."/>
        </authorList>
    </citation>
    <scope>NUCLEOTIDE SEQUENCE [LARGE SCALE GENOMIC DNA]</scope>
    <source>
        <strain evidence="2">ATCC BAA-407 / DSM 14655 / LMG 21543 / TTB310</strain>
    </source>
</reference>
<dbReference type="OrthoDB" id="8926607at2"/>
<reference evidence="2" key="1">
    <citation type="submission" date="2006-01" db="EMBL/GenBank/DDBJ databases">
        <title>Genome of the cyst-dividing bacterium Ramlibacter tataouinensis.</title>
        <authorList>
            <person name="Barakat M."/>
            <person name="Ortet P."/>
            <person name="De Luca G."/>
            <person name="Jourlin-Castelli C."/>
            <person name="Ansaldi M."/>
            <person name="Py B."/>
            <person name="Fichant G."/>
            <person name="Coutinho P."/>
            <person name="Voulhoux R."/>
            <person name="Bastien O."/>
            <person name="Roy S."/>
            <person name="Marechal E."/>
            <person name="Henrissat B."/>
            <person name="Quentin Y."/>
            <person name="Noirot P."/>
            <person name="Filloux A."/>
            <person name="Mejean V."/>
            <person name="DuBow M."/>
            <person name="Barras F."/>
            <person name="Heulin T."/>
        </authorList>
    </citation>
    <scope>NUCLEOTIDE SEQUENCE [LARGE SCALE GENOMIC DNA]</scope>
    <source>
        <strain evidence="2">ATCC BAA-407 / DSM 14655 / LMG 21543 / TTB310</strain>
    </source>
</reference>
<dbReference type="AlphaFoldDB" id="F5XW46"/>
<dbReference type="HOGENOM" id="CLU_2024832_0_0_4"/>
<protein>
    <submittedName>
        <fullName evidence="1">Uncharacterized protein</fullName>
    </submittedName>
</protein>
<proteinExistence type="predicted"/>
<name>F5XW46_RAMTT</name>
<gene>
    <name evidence="1" type="ordered locus">Rta_30390</name>
</gene>
<sequence>MTDPLLCTFTRFEDAAEAQAELVRGGIPPEAIQLRVLNDEAGPTEGNFWIGNGRTLHGGPPQGPLTGPEVPYEQNFANAVWHGSHLLVVMLADEAQRAHAAATLARHDGLDVDAATHSTDNR</sequence>
<accession>F5XW46</accession>
<dbReference type="PATRIC" id="fig|365046.3.peg.3106"/>
<dbReference type="KEGG" id="rta:Rta_30390"/>
<dbReference type="EMBL" id="CP000245">
    <property type="protein sequence ID" value="AEG94149.1"/>
    <property type="molecule type" value="Genomic_DNA"/>
</dbReference>
<evidence type="ECO:0000313" key="2">
    <source>
        <dbReference type="Proteomes" id="UP000008385"/>
    </source>
</evidence>
<evidence type="ECO:0000313" key="1">
    <source>
        <dbReference type="EMBL" id="AEG94149.1"/>
    </source>
</evidence>
<dbReference type="STRING" id="365046.Rta_30390"/>
<keyword evidence="2" id="KW-1185">Reference proteome</keyword>
<dbReference type="RefSeq" id="WP_013902380.1">
    <property type="nucleotide sequence ID" value="NC_015677.1"/>
</dbReference>
<organism evidence="1 2">
    <name type="scientific">Ramlibacter tataouinensis (strain ATCC BAA-407 / DSM 14655 / LMG 21543 / TTB310)</name>
    <dbReference type="NCBI Taxonomy" id="365046"/>
    <lineage>
        <taxon>Bacteria</taxon>
        <taxon>Pseudomonadati</taxon>
        <taxon>Pseudomonadota</taxon>
        <taxon>Betaproteobacteria</taxon>
        <taxon>Burkholderiales</taxon>
        <taxon>Comamonadaceae</taxon>
        <taxon>Ramlibacter</taxon>
    </lineage>
</organism>